<comment type="function">
    <text evidence="4">Forms an intersubunit bridge (bridge B4) with the 23S rRNA of the 50S subunit in the ribosome.</text>
</comment>
<dbReference type="InterPro" id="IPR005290">
    <property type="entry name" value="Ribosomal_uS15_bac-type"/>
</dbReference>
<dbReference type="Proteomes" id="UP000754563">
    <property type="component" value="Unassembled WGS sequence"/>
</dbReference>
<evidence type="ECO:0000256" key="2">
    <source>
        <dbReference type="ARBA" id="ARBA00023274"/>
    </source>
</evidence>
<dbReference type="Gene3D" id="1.10.287.10">
    <property type="entry name" value="S15/NS1, RNA-binding"/>
    <property type="match status" value="1"/>
</dbReference>
<dbReference type="GO" id="GO:0003735">
    <property type="term" value="F:structural constituent of ribosome"/>
    <property type="evidence" value="ECO:0007669"/>
    <property type="project" value="InterPro"/>
</dbReference>
<accession>A0A955L8Z6</accession>
<dbReference type="PANTHER" id="PTHR23321">
    <property type="entry name" value="RIBOSOMAL PROTEIN S15, BACTERIAL AND ORGANELLAR"/>
    <property type="match status" value="1"/>
</dbReference>
<evidence type="ECO:0000256" key="6">
    <source>
        <dbReference type="RuleBase" id="RU004524"/>
    </source>
</evidence>
<keyword evidence="2 4" id="KW-0687">Ribonucleoprotein</keyword>
<name>A0A955L8Z6_9BACT</name>
<dbReference type="Pfam" id="PF00312">
    <property type="entry name" value="Ribosomal_S15"/>
    <property type="match status" value="1"/>
</dbReference>
<keyword evidence="4 6" id="KW-0694">RNA-binding</keyword>
<dbReference type="NCBIfam" id="TIGR00952">
    <property type="entry name" value="S15_bact"/>
    <property type="match status" value="1"/>
</dbReference>
<organism evidence="7 8">
    <name type="scientific">Candidatus Dojkabacteria bacterium</name>
    <dbReference type="NCBI Taxonomy" id="2099670"/>
    <lineage>
        <taxon>Bacteria</taxon>
        <taxon>Candidatus Dojkabacteria</taxon>
    </lineage>
</organism>
<dbReference type="SUPFAM" id="SSF47060">
    <property type="entry name" value="S15/NS1 RNA-binding domain"/>
    <property type="match status" value="1"/>
</dbReference>
<dbReference type="EMBL" id="JAGQLH010000115">
    <property type="protein sequence ID" value="MCA9386282.1"/>
    <property type="molecule type" value="Genomic_DNA"/>
</dbReference>
<dbReference type="CDD" id="cd00353">
    <property type="entry name" value="Ribosomal_S15p_S13e"/>
    <property type="match status" value="1"/>
</dbReference>
<evidence type="ECO:0000256" key="5">
    <source>
        <dbReference type="RuleBase" id="RU003919"/>
    </source>
</evidence>
<comment type="caution">
    <text evidence="7">The sequence shown here is derived from an EMBL/GenBank/DDBJ whole genome shotgun (WGS) entry which is preliminary data.</text>
</comment>
<protein>
    <recommendedName>
        <fullName evidence="4">Small ribosomal subunit protein uS15</fullName>
    </recommendedName>
</protein>
<keyword evidence="1 4" id="KW-0689">Ribosomal protein</keyword>
<comment type="similarity">
    <text evidence="4 5">Belongs to the universal ribosomal protein uS15 family.</text>
</comment>
<gene>
    <name evidence="4 7" type="primary">rpsO</name>
    <name evidence="7" type="ORF">KC717_06580</name>
</gene>
<evidence type="ECO:0000313" key="8">
    <source>
        <dbReference type="Proteomes" id="UP000754563"/>
    </source>
</evidence>
<proteinExistence type="inferred from homology"/>
<keyword evidence="4 6" id="KW-0699">rRNA-binding</keyword>
<evidence type="ECO:0000313" key="7">
    <source>
        <dbReference type="EMBL" id="MCA9386282.1"/>
    </source>
</evidence>
<dbReference type="AlphaFoldDB" id="A0A955L8Z6"/>
<evidence type="ECO:0000256" key="4">
    <source>
        <dbReference type="HAMAP-Rule" id="MF_01343"/>
    </source>
</evidence>
<dbReference type="PROSITE" id="PS00362">
    <property type="entry name" value="RIBOSOMAL_S15"/>
    <property type="match status" value="1"/>
</dbReference>
<dbReference type="GO" id="GO:0019843">
    <property type="term" value="F:rRNA binding"/>
    <property type="evidence" value="ECO:0007669"/>
    <property type="project" value="UniProtKB-UniRule"/>
</dbReference>
<dbReference type="FunFam" id="1.10.287.10:FF:000002">
    <property type="entry name" value="30S ribosomal protein S15"/>
    <property type="match status" value="1"/>
</dbReference>
<reference evidence="7" key="2">
    <citation type="journal article" date="2021" name="Microbiome">
        <title>Successional dynamics and alternative stable states in a saline activated sludge microbial community over 9 years.</title>
        <authorList>
            <person name="Wang Y."/>
            <person name="Ye J."/>
            <person name="Ju F."/>
            <person name="Liu L."/>
            <person name="Boyd J.A."/>
            <person name="Deng Y."/>
            <person name="Parks D.H."/>
            <person name="Jiang X."/>
            <person name="Yin X."/>
            <person name="Woodcroft B.J."/>
            <person name="Tyson G.W."/>
            <person name="Hugenholtz P."/>
            <person name="Polz M.F."/>
            <person name="Zhang T."/>
        </authorList>
    </citation>
    <scope>NUCLEOTIDE SEQUENCE</scope>
    <source>
        <strain evidence="7">HKST-UBA11</strain>
    </source>
</reference>
<dbReference type="InterPro" id="IPR000589">
    <property type="entry name" value="Ribosomal_uS15"/>
</dbReference>
<dbReference type="GO" id="GO:0022627">
    <property type="term" value="C:cytosolic small ribosomal subunit"/>
    <property type="evidence" value="ECO:0007669"/>
    <property type="project" value="TreeGrafter"/>
</dbReference>
<dbReference type="HAMAP" id="MF_01343_B">
    <property type="entry name" value="Ribosomal_uS15_B"/>
    <property type="match status" value="1"/>
</dbReference>
<dbReference type="InterPro" id="IPR009068">
    <property type="entry name" value="uS15_NS1_RNA-bd_sf"/>
</dbReference>
<dbReference type="GO" id="GO:0006412">
    <property type="term" value="P:translation"/>
    <property type="evidence" value="ECO:0007669"/>
    <property type="project" value="UniProtKB-UniRule"/>
</dbReference>
<evidence type="ECO:0000256" key="1">
    <source>
        <dbReference type="ARBA" id="ARBA00022980"/>
    </source>
</evidence>
<dbReference type="PANTHER" id="PTHR23321:SF26">
    <property type="entry name" value="SMALL RIBOSOMAL SUBUNIT PROTEIN US15M"/>
    <property type="match status" value="1"/>
</dbReference>
<reference evidence="7" key="1">
    <citation type="submission" date="2020-04" db="EMBL/GenBank/DDBJ databases">
        <authorList>
            <person name="Zhang T."/>
        </authorList>
    </citation>
    <scope>NUCLEOTIDE SEQUENCE</scope>
    <source>
        <strain evidence="7">HKST-UBA11</strain>
    </source>
</reference>
<evidence type="ECO:0000256" key="3">
    <source>
        <dbReference type="ARBA" id="ARBA00064542"/>
    </source>
</evidence>
<sequence length="89" mass="10168">MAISTDAKKKIIEEYKTSEHDTGSPQVQIAILTHRINDLAEHLKTHKKDNHSRRGLLGMVGLRRRLFAYMEETEGADTVKKLKKQLGLK</sequence>
<comment type="function">
    <text evidence="4 6">One of the primary rRNA binding proteins, it binds directly to 16S rRNA where it helps nucleate assembly of the platform of the 30S subunit by binding and bridging several RNA helices of the 16S rRNA.</text>
</comment>
<dbReference type="SMART" id="SM01387">
    <property type="entry name" value="Ribosomal_S15"/>
    <property type="match status" value="1"/>
</dbReference>
<comment type="subunit">
    <text evidence="3 4">Part of the 30S ribosomal subunit. Forms a bridge to the 50S subunit in the 70S ribosome, contacting the 23S rRNA.</text>
</comment>